<protein>
    <submittedName>
        <fullName evidence="1">Uncharacterized protein</fullName>
    </submittedName>
</protein>
<name>A0A835UH41_VANPL</name>
<dbReference type="AlphaFoldDB" id="A0A835UH41"/>
<dbReference type="Proteomes" id="UP000636800">
    <property type="component" value="Chromosome 11"/>
</dbReference>
<reference evidence="1 2" key="1">
    <citation type="journal article" date="2020" name="Nat. Food">
        <title>A phased Vanilla planifolia genome enables genetic improvement of flavour and production.</title>
        <authorList>
            <person name="Hasing T."/>
            <person name="Tang H."/>
            <person name="Brym M."/>
            <person name="Khazi F."/>
            <person name="Huang T."/>
            <person name="Chambers A.H."/>
        </authorList>
    </citation>
    <scope>NUCLEOTIDE SEQUENCE [LARGE SCALE GENOMIC DNA]</scope>
    <source>
        <tissue evidence="1">Leaf</tissue>
    </source>
</reference>
<comment type="caution">
    <text evidence="1">The sequence shown here is derived from an EMBL/GenBank/DDBJ whole genome shotgun (WGS) entry which is preliminary data.</text>
</comment>
<evidence type="ECO:0000313" key="1">
    <source>
        <dbReference type="EMBL" id="KAG0461437.1"/>
    </source>
</evidence>
<dbReference type="PANTHER" id="PTHR31972">
    <property type="entry name" value="EXPRESSED PROTEIN"/>
    <property type="match status" value="1"/>
</dbReference>
<gene>
    <name evidence="1" type="ORF">HPP92_021734</name>
</gene>
<accession>A0A835UH41</accession>
<dbReference type="PANTHER" id="PTHR31972:SF3">
    <property type="entry name" value="OS09G0416600 PROTEIN"/>
    <property type="match status" value="1"/>
</dbReference>
<evidence type="ECO:0000313" key="2">
    <source>
        <dbReference type="Proteomes" id="UP000636800"/>
    </source>
</evidence>
<proteinExistence type="predicted"/>
<keyword evidence="2" id="KW-1185">Reference proteome</keyword>
<sequence>MPQCSPAFVACTRSIAGQTTSVYATHLGNISLTWGRSTLGLYLLVDIRLAPARADDGAGHLRLCLHPYLPWKRKGSKRRRFTTPSGNHRTVELSWDLRAARFSGSRGPEPSDGFFVTVAVDGELALVAGDRKEEAYRTTSAVRPRGDGKGTDLISRRERVRFGGVRGEVAYATRVPYGQKEMEMEISIFSDPGEEEGMKLGIDGESVLEVKPLKWKFRGSDGVGVTSGGRIQVSWDLHGWFFRREGGGRGIPPCSASKRGSRLRVPIREGGRRWKVKQGE</sequence>
<dbReference type="InterPro" id="IPR008586">
    <property type="entry name" value="DUF868_pln"/>
</dbReference>
<dbReference type="Pfam" id="PF05910">
    <property type="entry name" value="DUF868"/>
    <property type="match status" value="1"/>
</dbReference>
<dbReference type="OrthoDB" id="8062037at2759"/>
<dbReference type="EMBL" id="JADCNL010000011">
    <property type="protein sequence ID" value="KAG0461437.1"/>
    <property type="molecule type" value="Genomic_DNA"/>
</dbReference>
<organism evidence="1 2">
    <name type="scientific">Vanilla planifolia</name>
    <name type="common">Vanilla</name>
    <dbReference type="NCBI Taxonomy" id="51239"/>
    <lineage>
        <taxon>Eukaryota</taxon>
        <taxon>Viridiplantae</taxon>
        <taxon>Streptophyta</taxon>
        <taxon>Embryophyta</taxon>
        <taxon>Tracheophyta</taxon>
        <taxon>Spermatophyta</taxon>
        <taxon>Magnoliopsida</taxon>
        <taxon>Liliopsida</taxon>
        <taxon>Asparagales</taxon>
        <taxon>Orchidaceae</taxon>
        <taxon>Vanilloideae</taxon>
        <taxon>Vanilleae</taxon>
        <taxon>Vanilla</taxon>
    </lineage>
</organism>